<keyword evidence="2 5" id="KW-0812">Transmembrane</keyword>
<proteinExistence type="predicted"/>
<evidence type="ECO:0000256" key="2">
    <source>
        <dbReference type="ARBA" id="ARBA00022692"/>
    </source>
</evidence>
<evidence type="ECO:0000256" key="1">
    <source>
        <dbReference type="ARBA" id="ARBA00004141"/>
    </source>
</evidence>
<evidence type="ECO:0000256" key="3">
    <source>
        <dbReference type="ARBA" id="ARBA00022989"/>
    </source>
</evidence>
<dbReference type="InterPro" id="IPR051617">
    <property type="entry name" value="UNC-93-like_regulator"/>
</dbReference>
<keyword evidence="4 5" id="KW-0472">Membrane</keyword>
<dbReference type="PANTHER" id="PTHR23294">
    <property type="entry name" value="ET TRANSLATION PRODUCT-RELATED"/>
    <property type="match status" value="1"/>
</dbReference>
<feature type="transmembrane region" description="Helical" evidence="5">
    <location>
        <begin position="54"/>
        <end position="72"/>
    </location>
</feature>
<organism evidence="6 7">
    <name type="scientific">Cristinia sonorae</name>
    <dbReference type="NCBI Taxonomy" id="1940300"/>
    <lineage>
        <taxon>Eukaryota</taxon>
        <taxon>Fungi</taxon>
        <taxon>Dikarya</taxon>
        <taxon>Basidiomycota</taxon>
        <taxon>Agaricomycotina</taxon>
        <taxon>Agaricomycetes</taxon>
        <taxon>Agaricomycetidae</taxon>
        <taxon>Agaricales</taxon>
        <taxon>Pleurotineae</taxon>
        <taxon>Stephanosporaceae</taxon>
        <taxon>Cristinia</taxon>
    </lineage>
</organism>
<name>A0A8K0XLM9_9AGAR</name>
<dbReference type="EMBL" id="JAEVFJ010000038">
    <property type="protein sequence ID" value="KAH8089923.1"/>
    <property type="molecule type" value="Genomic_DNA"/>
</dbReference>
<comment type="caution">
    <text evidence="6">The sequence shown here is derived from an EMBL/GenBank/DDBJ whole genome shotgun (WGS) entry which is preliminary data.</text>
</comment>
<dbReference type="GO" id="GO:0016020">
    <property type="term" value="C:membrane"/>
    <property type="evidence" value="ECO:0007669"/>
    <property type="project" value="UniProtKB-SubCell"/>
</dbReference>
<feature type="transmembrane region" description="Helical" evidence="5">
    <location>
        <begin position="12"/>
        <end position="34"/>
    </location>
</feature>
<feature type="transmembrane region" description="Helical" evidence="5">
    <location>
        <begin position="141"/>
        <end position="163"/>
    </location>
</feature>
<dbReference type="Pfam" id="PF05978">
    <property type="entry name" value="UNC-93"/>
    <property type="match status" value="1"/>
</dbReference>
<dbReference type="SUPFAM" id="SSF103473">
    <property type="entry name" value="MFS general substrate transporter"/>
    <property type="match status" value="1"/>
</dbReference>
<dbReference type="InterPro" id="IPR010291">
    <property type="entry name" value="Ion_channel_UNC-93"/>
</dbReference>
<dbReference type="OrthoDB" id="196103at2759"/>
<feature type="transmembrane region" description="Helical" evidence="5">
    <location>
        <begin position="79"/>
        <end position="97"/>
    </location>
</feature>
<accession>A0A8K0XLM9</accession>
<feature type="transmembrane region" description="Helical" evidence="5">
    <location>
        <begin position="175"/>
        <end position="194"/>
    </location>
</feature>
<reference evidence="6" key="1">
    <citation type="journal article" date="2021" name="New Phytol.">
        <title>Evolutionary innovations through gain and loss of genes in the ectomycorrhizal Boletales.</title>
        <authorList>
            <person name="Wu G."/>
            <person name="Miyauchi S."/>
            <person name="Morin E."/>
            <person name="Kuo A."/>
            <person name="Drula E."/>
            <person name="Varga T."/>
            <person name="Kohler A."/>
            <person name="Feng B."/>
            <person name="Cao Y."/>
            <person name="Lipzen A."/>
            <person name="Daum C."/>
            <person name="Hundley H."/>
            <person name="Pangilinan J."/>
            <person name="Johnson J."/>
            <person name="Barry K."/>
            <person name="LaButti K."/>
            <person name="Ng V."/>
            <person name="Ahrendt S."/>
            <person name="Min B."/>
            <person name="Choi I.G."/>
            <person name="Park H."/>
            <person name="Plett J.M."/>
            <person name="Magnuson J."/>
            <person name="Spatafora J.W."/>
            <person name="Nagy L.G."/>
            <person name="Henrissat B."/>
            <person name="Grigoriev I.V."/>
            <person name="Yang Z.L."/>
            <person name="Xu J."/>
            <person name="Martin F.M."/>
        </authorList>
    </citation>
    <scope>NUCLEOTIDE SEQUENCE</scope>
    <source>
        <strain evidence="6">KKN 215</strain>
    </source>
</reference>
<keyword evidence="3 5" id="KW-1133">Transmembrane helix</keyword>
<feature type="transmembrane region" description="Helical" evidence="5">
    <location>
        <begin position="296"/>
        <end position="318"/>
    </location>
</feature>
<feature type="transmembrane region" description="Helical" evidence="5">
    <location>
        <begin position="410"/>
        <end position="427"/>
    </location>
</feature>
<evidence type="ECO:0000313" key="6">
    <source>
        <dbReference type="EMBL" id="KAH8089923.1"/>
    </source>
</evidence>
<sequence>MVNLQLPSWYTSPWCQVVLVGLTCFGTPGMFSAVSNLGAGGTQDVVLSDIGNGVLYGMFALTGLVSGSINNLIGPRLTLFFGTLGYALYIGALWCFQTQGTRWFVIFAGAVLGITAALLWSAQGSIMMSYPLEKDKGKSFAVFWVIFQAGVLIGSLIALAINIRDGQLAAVSTSTYVAFLVIVFCAIASSFLVLPPNRVIRADGSRVAIEAKSTLHKELVSSWKLLRDWRMLALLPMFFASNYSYAYQNAINAGLFDGPTRALNGTLSAAGSIVGALFIGFFVLDTKRLKRRTRGYLALGVVTSMTIITWGVGLSWQVTFTREDAKQMLADKDLINYKEARYHGKGALYFWYYFSDACYQALTYWIMSALTNDPFTLARFAGLYKAVQSAGSAGSFGMDATVTPYLNEHLASWCMMLFSFPLAFLVIRTIKESNYEAEHVLFVGDAKPADTTDDVSSHDEKNSIQEIPTASAYVDGVQLTS</sequence>
<feature type="transmembrane region" description="Helical" evidence="5">
    <location>
        <begin position="103"/>
        <end position="120"/>
    </location>
</feature>
<dbReference type="InterPro" id="IPR036259">
    <property type="entry name" value="MFS_trans_sf"/>
</dbReference>
<evidence type="ECO:0000256" key="4">
    <source>
        <dbReference type="ARBA" id="ARBA00023136"/>
    </source>
</evidence>
<dbReference type="PANTHER" id="PTHR23294:SF17">
    <property type="entry name" value="DUF895 DOMAIN MEMBRANE PROTEIN"/>
    <property type="match status" value="1"/>
</dbReference>
<dbReference type="Gene3D" id="1.20.1250.20">
    <property type="entry name" value="MFS general substrate transporter like domains"/>
    <property type="match status" value="1"/>
</dbReference>
<evidence type="ECO:0000313" key="7">
    <source>
        <dbReference type="Proteomes" id="UP000813824"/>
    </source>
</evidence>
<evidence type="ECO:0000256" key="5">
    <source>
        <dbReference type="SAM" id="Phobius"/>
    </source>
</evidence>
<comment type="subcellular location">
    <subcellularLocation>
        <location evidence="1">Membrane</location>
        <topology evidence="1">Multi-pass membrane protein</topology>
    </subcellularLocation>
</comment>
<dbReference type="Proteomes" id="UP000813824">
    <property type="component" value="Unassembled WGS sequence"/>
</dbReference>
<feature type="transmembrane region" description="Helical" evidence="5">
    <location>
        <begin position="267"/>
        <end position="284"/>
    </location>
</feature>
<protein>
    <submittedName>
        <fullName evidence="6">MFS general substrate transporter</fullName>
    </submittedName>
</protein>
<keyword evidence="7" id="KW-1185">Reference proteome</keyword>
<dbReference type="AlphaFoldDB" id="A0A8K0XLM9"/>
<gene>
    <name evidence="6" type="ORF">BXZ70DRAFT_497534</name>
</gene>